<reference evidence="2 3" key="1">
    <citation type="submission" date="2024-09" db="EMBL/GenBank/DDBJ databases">
        <title>Genome sequencing and assembly of Phytophthora oleae, isolate VK10A, causative agent of rot of olive drupes.</title>
        <authorList>
            <person name="Conti Taguali S."/>
            <person name="Riolo M."/>
            <person name="La Spada F."/>
            <person name="Cacciola S.O."/>
            <person name="Dionisio G."/>
        </authorList>
    </citation>
    <scope>NUCLEOTIDE SEQUENCE [LARGE SCALE GENOMIC DNA]</scope>
    <source>
        <strain evidence="2 3">VK10A</strain>
    </source>
</reference>
<dbReference type="AlphaFoldDB" id="A0ABD3FHB5"/>
<sequence>MTLSLRTIPSRPSVSPGEFSEGGDSTGLGPGLGPSSVSSWTRFCADVIVSAANLVLECVPFECLRVCLAILCFSSCAVCSIEPTPSRWFLEDTKQSNFRFRIALLRSFHKKPWLVLYSKGAFSQSAFPCGKISTIVLPNASAHLDCSCVPPVSLASAYIA</sequence>
<evidence type="ECO:0000313" key="2">
    <source>
        <dbReference type="EMBL" id="KAL3664915.1"/>
    </source>
</evidence>
<comment type="caution">
    <text evidence="2">The sequence shown here is derived from an EMBL/GenBank/DDBJ whole genome shotgun (WGS) entry which is preliminary data.</text>
</comment>
<feature type="region of interest" description="Disordered" evidence="1">
    <location>
        <begin position="1"/>
        <end position="30"/>
    </location>
</feature>
<gene>
    <name evidence="2" type="ORF">V7S43_010092</name>
</gene>
<name>A0ABD3FHB5_9STRA</name>
<proteinExistence type="predicted"/>
<organism evidence="2 3">
    <name type="scientific">Phytophthora oleae</name>
    <dbReference type="NCBI Taxonomy" id="2107226"/>
    <lineage>
        <taxon>Eukaryota</taxon>
        <taxon>Sar</taxon>
        <taxon>Stramenopiles</taxon>
        <taxon>Oomycota</taxon>
        <taxon>Peronosporomycetes</taxon>
        <taxon>Peronosporales</taxon>
        <taxon>Peronosporaceae</taxon>
        <taxon>Phytophthora</taxon>
    </lineage>
</organism>
<dbReference type="EMBL" id="JBIMZQ010000022">
    <property type="protein sequence ID" value="KAL3664915.1"/>
    <property type="molecule type" value="Genomic_DNA"/>
</dbReference>
<accession>A0ABD3FHB5</accession>
<keyword evidence="3" id="KW-1185">Reference proteome</keyword>
<evidence type="ECO:0000313" key="3">
    <source>
        <dbReference type="Proteomes" id="UP001632037"/>
    </source>
</evidence>
<protein>
    <submittedName>
        <fullName evidence="2">Uncharacterized protein</fullName>
    </submittedName>
</protein>
<feature type="compositionally biased region" description="Polar residues" evidence="1">
    <location>
        <begin position="1"/>
        <end position="13"/>
    </location>
</feature>
<evidence type="ECO:0000256" key="1">
    <source>
        <dbReference type="SAM" id="MobiDB-lite"/>
    </source>
</evidence>
<dbReference type="Proteomes" id="UP001632037">
    <property type="component" value="Unassembled WGS sequence"/>
</dbReference>